<keyword evidence="3" id="KW-1185">Reference proteome</keyword>
<proteinExistence type="predicted"/>
<gene>
    <name evidence="2" type="ORF">BJY01DRAFT_255715</name>
</gene>
<evidence type="ECO:0000256" key="1">
    <source>
        <dbReference type="SAM" id="SignalP"/>
    </source>
</evidence>
<evidence type="ECO:0000313" key="3">
    <source>
        <dbReference type="Proteomes" id="UP001610446"/>
    </source>
</evidence>
<keyword evidence="1" id="KW-0732">Signal</keyword>
<sequence>MLELGILLLELWHSESFETFASESNLTLAKNFGSRYEVAQGWISLNENEGDMPPFYFDAATRCIECTFATSSPKPDWKDVTFQKSVSQYVIKPLLDICPAKYR</sequence>
<dbReference type="PANTHER" id="PTHR35186:SF4">
    <property type="entry name" value="PRION-INHIBITION AND PROPAGATION HELO DOMAIN-CONTAINING PROTEIN"/>
    <property type="match status" value="1"/>
</dbReference>
<organism evidence="2 3">
    <name type="scientific">Aspergillus pseudoustus</name>
    <dbReference type="NCBI Taxonomy" id="1810923"/>
    <lineage>
        <taxon>Eukaryota</taxon>
        <taxon>Fungi</taxon>
        <taxon>Dikarya</taxon>
        <taxon>Ascomycota</taxon>
        <taxon>Pezizomycotina</taxon>
        <taxon>Eurotiomycetes</taxon>
        <taxon>Eurotiomycetidae</taxon>
        <taxon>Eurotiales</taxon>
        <taxon>Aspergillaceae</taxon>
        <taxon>Aspergillus</taxon>
        <taxon>Aspergillus subgen. Nidulantes</taxon>
    </lineage>
</organism>
<dbReference type="EMBL" id="JBFXLU010000400">
    <property type="protein sequence ID" value="KAL2827451.1"/>
    <property type="molecule type" value="Genomic_DNA"/>
</dbReference>
<feature type="chain" id="PRO_5047130647" evidence="1">
    <location>
        <begin position="17"/>
        <end position="103"/>
    </location>
</feature>
<name>A0ABR4II62_9EURO</name>
<evidence type="ECO:0000313" key="2">
    <source>
        <dbReference type="EMBL" id="KAL2827451.1"/>
    </source>
</evidence>
<dbReference type="PANTHER" id="PTHR35186">
    <property type="entry name" value="ANK_REP_REGION DOMAIN-CONTAINING PROTEIN"/>
    <property type="match status" value="1"/>
</dbReference>
<dbReference type="Proteomes" id="UP001610446">
    <property type="component" value="Unassembled WGS sequence"/>
</dbReference>
<reference evidence="2 3" key="1">
    <citation type="submission" date="2024-07" db="EMBL/GenBank/DDBJ databases">
        <title>Section-level genome sequencing and comparative genomics of Aspergillus sections Usti and Cavernicolus.</title>
        <authorList>
            <consortium name="Lawrence Berkeley National Laboratory"/>
            <person name="Nybo J.L."/>
            <person name="Vesth T.C."/>
            <person name="Theobald S."/>
            <person name="Frisvad J.C."/>
            <person name="Larsen T.O."/>
            <person name="Kjaerboelling I."/>
            <person name="Rothschild-Mancinelli K."/>
            <person name="Lyhne E.K."/>
            <person name="Kogle M.E."/>
            <person name="Barry K."/>
            <person name="Clum A."/>
            <person name="Na H."/>
            <person name="Ledsgaard L."/>
            <person name="Lin J."/>
            <person name="Lipzen A."/>
            <person name="Kuo A."/>
            <person name="Riley R."/>
            <person name="Mondo S."/>
            <person name="Labutti K."/>
            <person name="Haridas S."/>
            <person name="Pangalinan J."/>
            <person name="Salamov A.A."/>
            <person name="Simmons B.A."/>
            <person name="Magnuson J.K."/>
            <person name="Chen J."/>
            <person name="Drula E."/>
            <person name="Henrissat B."/>
            <person name="Wiebenga A."/>
            <person name="Lubbers R.J."/>
            <person name="Gomes A.C."/>
            <person name="Makela M.R."/>
            <person name="Stajich J."/>
            <person name="Grigoriev I.V."/>
            <person name="Mortensen U.H."/>
            <person name="De Vries R.P."/>
            <person name="Baker S.E."/>
            <person name="Andersen M.R."/>
        </authorList>
    </citation>
    <scope>NUCLEOTIDE SEQUENCE [LARGE SCALE GENOMIC DNA]</scope>
    <source>
        <strain evidence="2 3">CBS 123904</strain>
    </source>
</reference>
<comment type="caution">
    <text evidence="2">The sequence shown here is derived from an EMBL/GenBank/DDBJ whole genome shotgun (WGS) entry which is preliminary data.</text>
</comment>
<accession>A0ABR4II62</accession>
<feature type="signal peptide" evidence="1">
    <location>
        <begin position="1"/>
        <end position="16"/>
    </location>
</feature>
<protein>
    <submittedName>
        <fullName evidence="2">Uncharacterized protein</fullName>
    </submittedName>
</protein>